<proteinExistence type="predicted"/>
<organism evidence="2 3">
    <name type="scientific">Tetradesmus obliquus</name>
    <name type="common">Green alga</name>
    <name type="synonym">Acutodesmus obliquus</name>
    <dbReference type="NCBI Taxonomy" id="3088"/>
    <lineage>
        <taxon>Eukaryota</taxon>
        <taxon>Viridiplantae</taxon>
        <taxon>Chlorophyta</taxon>
        <taxon>core chlorophytes</taxon>
        <taxon>Chlorophyceae</taxon>
        <taxon>CS clade</taxon>
        <taxon>Sphaeropleales</taxon>
        <taxon>Scenedesmaceae</taxon>
        <taxon>Tetradesmus</taxon>
    </lineage>
</organism>
<sequence>MKVVLLLGILCLACQATAEETASVAAETAPVPSPPEAKAVDDEFELKWPPGQAHRVALRVLANDIGESLTIRRTHFMSMDGRVEVSKNRKVIFYSLDNYAGQEYTDGFQYMVAQNGAATDVSACVDIHVCSTLQTYAVTANTDLYSFRVARDPPGKPDVATKYKLSKELDVLANDHGPGDCWLHSVKPDADFAIYGQLQFTEDKKCVLYTSTGDVPFMPLVDRFKYIMQCGNDALGLYAAEALVQVAVGGPQTQKQNIVAKDNKFRFKLALGSITSTWQLPVLANDHGRGALAIEGVAPSKWDNNGTASMNTAYCITYVLALGKPYNGTVITDKFKYIACEERGYDGECAAANVEVVITPAAVRN</sequence>
<dbReference type="EMBL" id="FNXT01000342">
    <property type="protein sequence ID" value="SZX63792.1"/>
    <property type="molecule type" value="Genomic_DNA"/>
</dbReference>
<dbReference type="AlphaFoldDB" id="A0A383VGC8"/>
<accession>A0A383VGC8</accession>
<gene>
    <name evidence="2" type="ORF">BQ4739_LOCUS4337</name>
</gene>
<evidence type="ECO:0000313" key="2">
    <source>
        <dbReference type="EMBL" id="SZX63792.1"/>
    </source>
</evidence>
<feature type="signal peptide" evidence="1">
    <location>
        <begin position="1"/>
        <end position="18"/>
    </location>
</feature>
<name>A0A383VGC8_TETOB</name>
<evidence type="ECO:0008006" key="4">
    <source>
        <dbReference type="Google" id="ProtNLM"/>
    </source>
</evidence>
<reference evidence="2 3" key="1">
    <citation type="submission" date="2016-10" db="EMBL/GenBank/DDBJ databases">
        <authorList>
            <person name="Cai Z."/>
        </authorList>
    </citation>
    <scope>NUCLEOTIDE SEQUENCE [LARGE SCALE GENOMIC DNA]</scope>
</reference>
<evidence type="ECO:0000313" key="3">
    <source>
        <dbReference type="Proteomes" id="UP000256970"/>
    </source>
</evidence>
<protein>
    <recommendedName>
        <fullName evidence="4">Pherophorin domain-containing protein</fullName>
    </recommendedName>
</protein>
<evidence type="ECO:0000256" key="1">
    <source>
        <dbReference type="SAM" id="SignalP"/>
    </source>
</evidence>
<keyword evidence="1" id="KW-0732">Signal</keyword>
<dbReference type="Proteomes" id="UP000256970">
    <property type="component" value="Unassembled WGS sequence"/>
</dbReference>
<keyword evidence="3" id="KW-1185">Reference proteome</keyword>
<feature type="chain" id="PRO_5017012882" description="Pherophorin domain-containing protein" evidence="1">
    <location>
        <begin position="19"/>
        <end position="365"/>
    </location>
</feature>